<dbReference type="Proteomes" id="UP000220231">
    <property type="component" value="Segment"/>
</dbReference>
<dbReference type="Proteomes" id="UP000220280">
    <property type="component" value="Segment"/>
</dbReference>
<evidence type="ECO:0000313" key="4">
    <source>
        <dbReference type="EMBL" id="AON98273.1"/>
    </source>
</evidence>
<dbReference type="Proteomes" id="UP000220171">
    <property type="component" value="Segment"/>
</dbReference>
<dbReference type="Proteomes" id="UP000220036">
    <property type="component" value="Segment"/>
</dbReference>
<dbReference type="EMBL" id="KX349230">
    <property type="protein sequence ID" value="AON98488.1"/>
    <property type="molecule type" value="Genomic_DNA"/>
</dbReference>
<evidence type="ECO:0000313" key="1">
    <source>
        <dbReference type="EMBL" id="AON97630.1"/>
    </source>
</evidence>
<evidence type="ECO:0000313" key="15">
    <source>
        <dbReference type="EMBL" id="AOO00630.1"/>
    </source>
</evidence>
<evidence type="ECO:0000313" key="54">
    <source>
        <dbReference type="EMBL" id="AOO09194.1"/>
    </source>
</evidence>
<dbReference type="EMBL" id="KX349234">
    <property type="protein sequence ID" value="AON99347.1"/>
    <property type="molecule type" value="Genomic_DNA"/>
</dbReference>
<dbReference type="EMBL" id="KX349240">
    <property type="protein sequence ID" value="AOO00630.1"/>
    <property type="molecule type" value="Genomic_DNA"/>
</dbReference>
<dbReference type="EMBL" id="KX349258">
    <property type="protein sequence ID" value="AOO04481.1"/>
    <property type="molecule type" value="Genomic_DNA"/>
</dbReference>
<dbReference type="EMBL" id="KX349259">
    <property type="protein sequence ID" value="AOO04694.1"/>
    <property type="molecule type" value="Genomic_DNA"/>
</dbReference>
<evidence type="ECO:0000313" key="37">
    <source>
        <dbReference type="EMBL" id="AOO05550.1"/>
    </source>
</evidence>
<dbReference type="EMBL" id="KX349239">
    <property type="protein sequence ID" value="AOO00417.1"/>
    <property type="molecule type" value="Genomic_DNA"/>
</dbReference>
<evidence type="ECO:0000313" key="17">
    <source>
        <dbReference type="EMBL" id="AOO01058.1"/>
    </source>
</evidence>
<evidence type="ECO:0000313" key="40">
    <source>
        <dbReference type="EMBL" id="AOO06191.1"/>
    </source>
</evidence>
<dbReference type="Proteomes" id="UP000220495">
    <property type="component" value="Genome"/>
</dbReference>
<dbReference type="Proteomes" id="UP000220375">
    <property type="component" value="Segment"/>
</dbReference>
<evidence type="ECO:0000313" key="38">
    <source>
        <dbReference type="EMBL" id="AOO05764.1"/>
    </source>
</evidence>
<gene>
    <name evidence="1" type="ORF">Fa020709_117</name>
    <name evidence="2" type="ORF">Fa100709_117</name>
    <name evidence="3" type="ORF">Fa240709_117</name>
    <name evidence="4" type="ORF">LIS011010_118</name>
    <name evidence="5" type="ORF">LIS021013_118</name>
    <name evidence="6" type="ORF">LIS061010_119</name>
    <name evidence="7" type="ORF">LIS091010_117</name>
    <name evidence="8" type="ORF">LIS111010_117</name>
    <name evidence="9" type="ORF">LIS121010_118</name>
    <name evidence="10" type="ORF">LIS141013_117</name>
    <name evidence="11" type="ORF">NJ_05_1013_116</name>
    <name evidence="12" type="ORF">Np010709_117</name>
    <name evidence="13" type="ORF">Np011112_117</name>
    <name evidence="14" type="ORF">Np030709_117</name>
    <name evidence="15" type="ORF">Np031112_116</name>
    <name evidence="16" type="ORF">Np041112_117</name>
    <name evidence="17" type="ORF">Np060912_117</name>
    <name evidence="18" type="ORF">Np111112_118</name>
    <name evidence="19" type="ORF">Np120912_117</name>
    <name evidence="20" type="ORF">Np140912_117</name>
    <name evidence="21" type="ORF">Np150709_117</name>
    <name evidence="22" type="ORF">Np151112_117</name>
    <name evidence="23" type="ORF">Np191112_116</name>
    <name evidence="24" type="ORF">Np231112_117</name>
    <name evidence="25" type="ORF">Np241112_117</name>
    <name evidence="26" type="ORF">Np311112_117</name>
    <name evidence="27" type="ORF">Np330912_117</name>
    <name evidence="28" type="ORF">Np361112_117</name>
    <name evidence="29" type="ORF">RW010709_117</name>
    <name evidence="30" type="ORF">RW020113_117</name>
    <name evidence="31" type="ORF">RW020709_117</name>
    <name evidence="32" type="ORF">RW030709_117</name>
    <name evidence="33" type="ORF">RW081112_116</name>
    <name evidence="34" type="ORF">RW110905_117</name>
    <name evidence="35" type="ORF">RW120113_117</name>
    <name evidence="36" type="ORF">RW120709_117</name>
    <name evidence="37" type="ORF">RW141112_117</name>
    <name evidence="38" type="ORF">RW160905_117</name>
    <name evidence="39" type="ORF">RW170113_117</name>
    <name evidence="40" type="ORF">RW260905_116</name>
    <name evidence="41" type="ORF">RW291112_117</name>
    <name evidence="42" type="ORF">RW300905_117</name>
    <name evidence="43" type="ORF">RW340905_117</name>
    <name evidence="44" type="ORF">RW401112_117</name>
    <name evidence="45" type="ORF">Sn250709_117</name>
    <name evidence="46" type="ORF">W1010709_117</name>
    <name evidence="47" type="ORF">W1010910_118</name>
    <name evidence="48" type="ORF">W1030709_119</name>
    <name evidence="49" type="ORF">W1080709_118</name>
    <name evidence="50" type="ORF">W1090709_117</name>
    <name evidence="51" type="ORF">W1120909_118</name>
    <name evidence="52" type="ORF">W1130709_118</name>
    <name evidence="53" type="ORF">W1160709_117</name>
    <name evidence="54" type="ORF">W2020709_118</name>
    <name evidence="55" type="ORF">W2130910_117</name>
    <name evidence="56" type="ORF">W2140910_117</name>
    <name evidence="57" type="ORF">W2320910_118</name>
    <name evidence="58" type="ORF">W2390910_118</name>
</gene>
<dbReference type="EMBL" id="KX349252">
    <property type="protein sequence ID" value="AOO03197.1"/>
    <property type="molecule type" value="Genomic_DNA"/>
</dbReference>
<dbReference type="EMBL" id="KX349238">
    <property type="protein sequence ID" value="AOO00203.1"/>
    <property type="molecule type" value="Genomic_DNA"/>
</dbReference>
<dbReference type="EMBL" id="KX349278">
    <property type="protein sequence ID" value="AOO08765.1"/>
    <property type="molecule type" value="Genomic_DNA"/>
</dbReference>
<dbReference type="EMBL" id="KX349280">
    <property type="protein sequence ID" value="AOO09194.1"/>
    <property type="molecule type" value="Genomic_DNA"/>
</dbReference>
<dbReference type="EMBL" id="KX349272">
    <property type="protein sequence ID" value="AOO07475.1"/>
    <property type="molecule type" value="Genomic_DNA"/>
</dbReference>
<dbReference type="Proteomes" id="UP000220556">
    <property type="component" value="Segment"/>
</dbReference>
<evidence type="ECO:0000313" key="47">
    <source>
        <dbReference type="EMBL" id="AOO07690.1"/>
    </source>
</evidence>
<dbReference type="Proteomes" id="UP000220301">
    <property type="component" value="Segment"/>
</dbReference>
<evidence type="ECO:0000313" key="39">
    <source>
        <dbReference type="EMBL" id="AOO05978.1"/>
    </source>
</evidence>
<accession>A0A1D7RQY8</accession>
<dbReference type="Proteomes" id="UP000220274">
    <property type="component" value="Genome"/>
</dbReference>
<dbReference type="EMBL" id="KX349226">
    <property type="protein sequence ID" value="AON97630.1"/>
    <property type="molecule type" value="Genomic_DNA"/>
</dbReference>
<dbReference type="EMBL" id="KX349254">
    <property type="protein sequence ID" value="AOO03625.1"/>
    <property type="molecule type" value="Genomic_DNA"/>
</dbReference>
<dbReference type="EMBL" id="KX349268">
    <property type="protein sequence ID" value="AOO06619.1"/>
    <property type="molecule type" value="Genomic_DNA"/>
</dbReference>
<dbReference type="Proteomes" id="UP000220975">
    <property type="component" value="Segment"/>
</dbReference>
<dbReference type="Proteomes" id="UP000220587">
    <property type="component" value="Segment"/>
</dbReference>
<dbReference type="EMBL" id="KX349231">
    <property type="protein sequence ID" value="AON98704.1"/>
    <property type="molecule type" value="Genomic_DNA"/>
</dbReference>
<dbReference type="EMBL" id="KX349262">
    <property type="protein sequence ID" value="AOO05336.1"/>
    <property type="molecule type" value="Genomic_DNA"/>
</dbReference>
<dbReference type="Proteomes" id="UP000219765">
    <property type="component" value="Segment"/>
</dbReference>
<dbReference type="Proteomes" id="UP000220326">
    <property type="component" value="Segment"/>
</dbReference>
<evidence type="ECO:0000313" key="59">
    <source>
        <dbReference type="Proteomes" id="UP000219740"/>
    </source>
</evidence>
<evidence type="ECO:0000313" key="23">
    <source>
        <dbReference type="EMBL" id="AOO02341.1"/>
    </source>
</evidence>
<evidence type="ECO:0000313" key="21">
    <source>
        <dbReference type="EMBL" id="AOO01914.1"/>
    </source>
</evidence>
<proteinExistence type="predicted"/>
<dbReference type="EMBL" id="KX349277">
    <property type="protein sequence ID" value="AOO08550.1"/>
    <property type="molecule type" value="Genomic_DNA"/>
</dbReference>
<evidence type="ECO:0000313" key="43">
    <source>
        <dbReference type="EMBL" id="AOO06833.1"/>
    </source>
</evidence>
<dbReference type="EMBL" id="KX349276">
    <property type="protein sequence ID" value="AOO08335.1"/>
    <property type="molecule type" value="Genomic_DNA"/>
</dbReference>
<dbReference type="EMBL" id="KX349243">
    <property type="protein sequence ID" value="AOO01272.1"/>
    <property type="molecule type" value="Genomic_DNA"/>
</dbReference>
<dbReference type="Proteomes" id="UP000220084">
    <property type="component" value="Segment"/>
</dbReference>
<evidence type="ECO:0000313" key="2">
    <source>
        <dbReference type="EMBL" id="AON97844.1"/>
    </source>
</evidence>
<dbReference type="Proteomes" id="UP000220290">
    <property type="component" value="Segment"/>
</dbReference>
<dbReference type="Proteomes" id="UP000220628">
    <property type="component" value="Segment"/>
</dbReference>
<sequence length="58" mass="7034">MGHSFELTMEDYTIILNALHYYKKVEKRENFSHFDEERINKLRDKMAYQLIPSARSKP</sequence>
<name>A0A1D7RQY8_9CAUD</name>
<evidence type="ECO:0000313" key="22">
    <source>
        <dbReference type="EMBL" id="AOO02128.1"/>
    </source>
</evidence>
<dbReference type="EMBL" id="KX349270">
    <property type="protein sequence ID" value="AOO07047.1"/>
    <property type="molecule type" value="Genomic_DNA"/>
</dbReference>
<dbReference type="EMBL" id="KX349273">
    <property type="protein sequence ID" value="AOO07690.1"/>
    <property type="molecule type" value="Genomic_DNA"/>
</dbReference>
<dbReference type="EMBL" id="KX349236">
    <property type="protein sequence ID" value="AON99774.1"/>
    <property type="molecule type" value="Genomic_DNA"/>
</dbReference>
<evidence type="ECO:0000313" key="33">
    <source>
        <dbReference type="EMBL" id="AOO04694.1"/>
    </source>
</evidence>
<evidence type="ECO:0000313" key="10">
    <source>
        <dbReference type="EMBL" id="AON99561.1"/>
    </source>
</evidence>
<evidence type="ECO:0000313" key="7">
    <source>
        <dbReference type="EMBL" id="AON98918.1"/>
    </source>
</evidence>
<evidence type="ECO:0000313" key="36">
    <source>
        <dbReference type="EMBL" id="AOO05336.1"/>
    </source>
</evidence>
<dbReference type="Proteomes" id="UP000220738">
    <property type="component" value="Segment"/>
</dbReference>
<evidence type="ECO:0000313" key="9">
    <source>
        <dbReference type="EMBL" id="AON99347.1"/>
    </source>
</evidence>
<dbReference type="Proteomes" id="UP000219918">
    <property type="component" value="Segment"/>
</dbReference>
<evidence type="ECO:0000313" key="52">
    <source>
        <dbReference type="EMBL" id="AOO08765.1"/>
    </source>
</evidence>
<evidence type="ECO:0000313" key="18">
    <source>
        <dbReference type="EMBL" id="AOO01272.1"/>
    </source>
</evidence>
<dbReference type="Proteomes" id="UP000219740">
    <property type="component" value="Genome"/>
</dbReference>
<evidence type="ECO:0000313" key="5">
    <source>
        <dbReference type="EMBL" id="AON98488.1"/>
    </source>
</evidence>
<dbReference type="Proteomes" id="UP000220968">
    <property type="component" value="Segment"/>
</dbReference>
<dbReference type="EMBL" id="KX349247">
    <property type="protein sequence ID" value="AOO02128.1"/>
    <property type="molecule type" value="Genomic_DNA"/>
</dbReference>
<dbReference type="EMBL" id="KX349261">
    <property type="protein sequence ID" value="AOO05122.1"/>
    <property type="molecule type" value="Genomic_DNA"/>
</dbReference>
<evidence type="ECO:0000313" key="12">
    <source>
        <dbReference type="EMBL" id="AON99988.1"/>
    </source>
</evidence>
<dbReference type="EMBL" id="KX349228">
    <property type="protein sequence ID" value="AON98058.1"/>
    <property type="molecule type" value="Genomic_DNA"/>
</dbReference>
<dbReference type="EMBL" id="KX349282">
    <property type="protein sequence ID" value="AOO09622.1"/>
    <property type="molecule type" value="Genomic_DNA"/>
</dbReference>
<evidence type="ECO:0000313" key="3">
    <source>
        <dbReference type="EMBL" id="AON98058.1"/>
    </source>
</evidence>
<evidence type="ECO:0000313" key="20">
    <source>
        <dbReference type="EMBL" id="AOO01700.1"/>
    </source>
</evidence>
<dbReference type="Proteomes" id="UP000220862">
    <property type="component" value="Segment"/>
</dbReference>
<dbReference type="Proteomes" id="UP000220899">
    <property type="component" value="Segment"/>
</dbReference>
<evidence type="ECO:0000313" key="56">
    <source>
        <dbReference type="EMBL" id="AOO09622.1"/>
    </source>
</evidence>
<evidence type="ECO:0000313" key="35">
    <source>
        <dbReference type="EMBL" id="AOO05122.1"/>
    </source>
</evidence>
<dbReference type="EMBL" id="KX349264">
    <property type="protein sequence ID" value="AOO05764.1"/>
    <property type="molecule type" value="Genomic_DNA"/>
</dbReference>
<dbReference type="EMBL" id="KX349248">
    <property type="protein sequence ID" value="AOO02341.1"/>
    <property type="molecule type" value="Genomic_DNA"/>
</dbReference>
<dbReference type="Proteomes" id="UP000220257">
    <property type="component" value="Genome"/>
</dbReference>
<evidence type="ECO:0000313" key="6">
    <source>
        <dbReference type="EMBL" id="AON98704.1"/>
    </source>
</evidence>
<dbReference type="EMBL" id="KX349246">
    <property type="protein sequence ID" value="AOO01914.1"/>
    <property type="molecule type" value="Genomic_DNA"/>
</dbReference>
<organism evidence="29 61">
    <name type="scientific">Synechococcus phage S-RIM2</name>
    <dbReference type="NCBI Taxonomy" id="687800"/>
    <lineage>
        <taxon>Viruses</taxon>
        <taxon>Duplodnaviria</taxon>
        <taxon>Heunggongvirae</taxon>
        <taxon>Uroviricota</taxon>
        <taxon>Caudoviricetes</taxon>
        <taxon>Pantevenvirales</taxon>
        <taxon>Kyanoviridae</taxon>
        <taxon>Nerrivikvirus</taxon>
        <taxon>Nerrivikvirus srim2</taxon>
    </lineage>
</organism>
<dbReference type="Proteomes" id="UP000220420">
    <property type="component" value="Segment"/>
</dbReference>
<evidence type="ECO:0000313" key="61">
    <source>
        <dbReference type="Proteomes" id="UP000219973"/>
    </source>
</evidence>
<dbReference type="EMBL" id="KX349279">
    <property type="protein sequence ID" value="AOO08979.1"/>
    <property type="molecule type" value="Genomic_DNA"/>
</dbReference>
<dbReference type="EMBL" id="KX349251">
    <property type="protein sequence ID" value="AOO02983.1"/>
    <property type="molecule type" value="Genomic_DNA"/>
</dbReference>
<dbReference type="EMBL" id="KX349257">
    <property type="protein sequence ID" value="AOO04267.1"/>
    <property type="molecule type" value="Genomic_DNA"/>
</dbReference>
<dbReference type="EMBL" id="KX349265">
    <property type="protein sequence ID" value="AOO05978.1"/>
    <property type="molecule type" value="Genomic_DNA"/>
</dbReference>
<dbReference type="Proteomes" id="UP000220745">
    <property type="component" value="Segment"/>
</dbReference>
<evidence type="ECO:0000313" key="48">
    <source>
        <dbReference type="EMBL" id="AOO07906.1"/>
    </source>
</evidence>
<dbReference type="Proteomes" id="UP000219973">
    <property type="component" value="Segment"/>
</dbReference>
<dbReference type="Proteomes" id="UP000220455">
    <property type="component" value="Segment"/>
</dbReference>
<dbReference type="EMBL" id="KX349250">
    <property type="protein sequence ID" value="AOO02769.1"/>
    <property type="molecule type" value="Genomic_DNA"/>
</dbReference>
<dbReference type="EMBL" id="KX349281">
    <property type="protein sequence ID" value="AOO09408.1"/>
    <property type="molecule type" value="Genomic_DNA"/>
</dbReference>
<evidence type="ECO:0000313" key="28">
    <source>
        <dbReference type="EMBL" id="AOO03625.1"/>
    </source>
</evidence>
<evidence type="ECO:0000313" key="26">
    <source>
        <dbReference type="EMBL" id="AOO03197.1"/>
    </source>
</evidence>
<evidence type="ECO:0000313" key="16">
    <source>
        <dbReference type="EMBL" id="AOO00844.1"/>
    </source>
</evidence>
<dbReference type="EMBL" id="KX349256">
    <property type="protein sequence ID" value="AOO04053.1"/>
    <property type="molecule type" value="Genomic_DNA"/>
</dbReference>
<dbReference type="Proteomes" id="UP000220960">
    <property type="component" value="Segment"/>
</dbReference>
<evidence type="ECO:0000313" key="49">
    <source>
        <dbReference type="EMBL" id="AOO08121.1"/>
    </source>
</evidence>
<dbReference type="Proteomes" id="UP000220437">
    <property type="component" value="Segment"/>
</dbReference>
<evidence type="ECO:0000313" key="50">
    <source>
        <dbReference type="EMBL" id="AOO08335.1"/>
    </source>
</evidence>
<dbReference type="Proteomes" id="UP000220101">
    <property type="component" value="Segment"/>
</dbReference>
<dbReference type="EMBL" id="KX349266">
    <property type="protein sequence ID" value="AOO06191.1"/>
    <property type="molecule type" value="Genomic_DNA"/>
</dbReference>
<evidence type="ECO:0000313" key="46">
    <source>
        <dbReference type="EMBL" id="AOO07475.1"/>
    </source>
</evidence>
<dbReference type="EMBL" id="KX349253">
    <property type="protein sequence ID" value="AOO03411.1"/>
    <property type="molecule type" value="Genomic_DNA"/>
</dbReference>
<dbReference type="EMBL" id="KX349245">
    <property type="protein sequence ID" value="AOO01700.1"/>
    <property type="molecule type" value="Genomic_DNA"/>
</dbReference>
<dbReference type="EMBL" id="KX349255">
    <property type="protein sequence ID" value="AOO03839.1"/>
    <property type="molecule type" value="Genomic_DNA"/>
</dbReference>
<dbReference type="Proteomes" id="UP000219866">
    <property type="component" value="Segment"/>
</dbReference>
<dbReference type="Proteomes" id="UP000220878">
    <property type="component" value="Genome"/>
</dbReference>
<dbReference type="EMBL" id="KX349237">
    <property type="protein sequence ID" value="AON99988.1"/>
    <property type="molecule type" value="Genomic_DNA"/>
</dbReference>
<dbReference type="Proteomes" id="UP000220287">
    <property type="component" value="Segment"/>
</dbReference>
<evidence type="ECO:0000313" key="58">
    <source>
        <dbReference type="EMBL" id="AOO10052.1"/>
    </source>
</evidence>
<evidence type="ECO:0000313" key="30">
    <source>
        <dbReference type="EMBL" id="AOO04053.1"/>
    </source>
</evidence>
<dbReference type="EMBL" id="KX349227">
    <property type="protein sequence ID" value="AON97844.1"/>
    <property type="molecule type" value="Genomic_DNA"/>
</dbReference>
<dbReference type="Proteomes" id="UP000219810">
    <property type="component" value="Segment"/>
</dbReference>
<evidence type="ECO:0000313" key="55">
    <source>
        <dbReference type="EMBL" id="AOO09408.1"/>
    </source>
</evidence>
<dbReference type="Proteomes" id="UP000219823">
    <property type="component" value="Segment"/>
</dbReference>
<evidence type="ECO:0000313" key="34">
    <source>
        <dbReference type="EMBL" id="AOO04908.1"/>
    </source>
</evidence>
<dbReference type="EMBL" id="KX349235">
    <property type="protein sequence ID" value="AON99561.1"/>
    <property type="molecule type" value="Genomic_DNA"/>
</dbReference>
<evidence type="ECO:0000313" key="29">
    <source>
        <dbReference type="EMBL" id="AOO03839.1"/>
    </source>
</evidence>
<evidence type="ECO:0000313" key="32">
    <source>
        <dbReference type="EMBL" id="AOO04481.1"/>
    </source>
</evidence>
<evidence type="ECO:0000313" key="57">
    <source>
        <dbReference type="EMBL" id="AOO09837.1"/>
    </source>
</evidence>
<dbReference type="EMBL" id="KX349244">
    <property type="protein sequence ID" value="AOO01486.1"/>
    <property type="molecule type" value="Genomic_DNA"/>
</dbReference>
<dbReference type="Proteomes" id="UP000220062">
    <property type="component" value="Segment"/>
</dbReference>
<dbReference type="Proteomes" id="UP000220815">
    <property type="component" value="Genome"/>
</dbReference>
<dbReference type="Proteomes" id="UP000220657">
    <property type="component" value="Segment"/>
</dbReference>
<dbReference type="Proteomes" id="UP000220813">
    <property type="component" value="Segment"/>
</dbReference>
<dbReference type="EMBL" id="KX349260">
    <property type="protein sequence ID" value="AOO04908.1"/>
    <property type="molecule type" value="Genomic_DNA"/>
</dbReference>
<dbReference type="EMBL" id="KX349271">
    <property type="protein sequence ID" value="AOO07261.1"/>
    <property type="molecule type" value="Genomic_DNA"/>
</dbReference>
<dbReference type="Proteomes" id="UP000220457">
    <property type="component" value="Segment"/>
</dbReference>
<reference evidence="59 60" key="1">
    <citation type="journal article" date="2016" name="Environ. Microbiol.">
        <title>Genomic diversification of marine cyanophages into stable ecotypes.</title>
        <authorList>
            <person name="Marston M.F."/>
            <person name="Martiny J.B."/>
        </authorList>
    </citation>
    <scope>NUCLEOTIDE SEQUENCE [LARGE SCALE GENOMIC DNA]</scope>
    <source>
        <strain evidence="1">Fa_02_0709</strain>
        <strain evidence="2">Fa_10_0709</strain>
        <strain evidence="3">Fa_24_0709</strain>
        <strain evidence="4">LIS_01_1010</strain>
        <strain evidence="5">LIS_02_1013</strain>
        <strain evidence="6">LIS_06_1010</strain>
        <strain evidence="7">LIS_09_1010</strain>
        <strain evidence="8">LIS_11_1010</strain>
        <strain evidence="9">LIS_12_1010</strain>
        <strain evidence="10">LIS_14_1013</strain>
        <strain evidence="11">NJ_05_1013</strain>
        <strain evidence="12">Np_01_0709</strain>
        <strain evidence="13">Np_01_1112</strain>
        <strain evidence="14">Np_03_0709</strain>
        <strain evidence="15">Np_03_1112</strain>
        <strain evidence="16">Np_04_1112</strain>
        <strain evidence="17">Np_06_0912</strain>
        <strain evidence="18">Np_11_1112</strain>
        <strain evidence="19">Np_12_0912</strain>
        <strain evidence="20">Np_14_0912</strain>
        <strain evidence="21">Np_15_0709</strain>
        <strain evidence="22">Np_15_1112</strain>
        <strain evidence="23">Np_19_1112</strain>
        <strain evidence="24">Np_23_1112</strain>
        <strain evidence="25">Np_24_1112</strain>
        <strain evidence="26">Np_31_1112</strain>
        <strain evidence="27">Np_33_0912</strain>
        <strain evidence="28">Np_36_1112</strain>
        <strain evidence="29">RW_01_0709</strain>
        <strain evidence="30">RW_02_0113</strain>
        <strain evidence="31">RW_02_0709</strain>
        <strain evidence="32">RW_03_0709</strain>
        <strain evidence="33">RW_08_1112</strain>
        <strain evidence="34">RW_11_0905</strain>
        <strain evidence="35">RW_12_0113</strain>
        <strain evidence="36">RW_12_0709</strain>
        <strain evidence="37">RW_14_1112</strain>
        <strain evidence="38">RW_16_0905</strain>
        <strain evidence="39">RW_17_0113</strain>
        <strain evidence="40">RW_26_0905</strain>
        <strain evidence="41">RW_29_1112</strain>
        <strain evidence="42">RW_30_0905</strain>
        <strain evidence="43">RW_34_0905</strain>
        <strain evidence="44">RW_40_1112</strain>
        <strain evidence="45">Sn_25_0709</strain>
        <strain evidence="46">W1_01_0709</strain>
        <strain evidence="47">W1_01_0910</strain>
        <strain evidence="48">W1_03_0709</strain>
        <strain evidence="49">W1_08_0709</strain>
        <strain evidence="50">W1_09_0709</strain>
        <strain evidence="51">W1_12_0909</strain>
        <strain evidence="52">W1_13_0709</strain>
        <strain evidence="53">W1_16_0709</strain>
        <strain evidence="54">W2_02_0709</strain>
        <strain evidence="55">W2_13_0910</strain>
        <strain evidence="56">W2_14_0910</strain>
        <strain evidence="57">W2_32_0910</strain>
        <strain evidence="58">W2_39_0910</strain>
    </source>
</reference>
<evidence type="ECO:0000313" key="25">
    <source>
        <dbReference type="EMBL" id="AOO02983.1"/>
    </source>
</evidence>
<evidence type="ECO:0000313" key="14">
    <source>
        <dbReference type="EMBL" id="AOO00417.1"/>
    </source>
</evidence>
<dbReference type="Proteomes" id="UP000220477">
    <property type="component" value="Segment"/>
</dbReference>
<dbReference type="Proteomes" id="UP000220729">
    <property type="component" value="Segment"/>
</dbReference>
<dbReference type="Proteomes" id="UP000219847">
    <property type="component" value="Segment"/>
</dbReference>
<evidence type="ECO:0000313" key="60">
    <source>
        <dbReference type="Proteomes" id="UP000219765"/>
    </source>
</evidence>
<dbReference type="Proteomes" id="UP000220799">
    <property type="component" value="Segment"/>
</dbReference>
<dbReference type="Proteomes" id="UP000219893">
    <property type="component" value="Segment"/>
</dbReference>
<evidence type="ECO:0000313" key="27">
    <source>
        <dbReference type="EMBL" id="AOO03411.1"/>
    </source>
</evidence>
<dbReference type="EMBL" id="KX349233">
    <property type="protein sequence ID" value="AON99132.1"/>
    <property type="molecule type" value="Genomic_DNA"/>
</dbReference>
<dbReference type="EMBL" id="KX349283">
    <property type="protein sequence ID" value="AOO09837.1"/>
    <property type="molecule type" value="Genomic_DNA"/>
</dbReference>
<dbReference type="Proteomes" id="UP000220212">
    <property type="component" value="Segment"/>
</dbReference>
<dbReference type="EMBL" id="KX349242">
    <property type="protein sequence ID" value="AOO01058.1"/>
    <property type="molecule type" value="Genomic_DNA"/>
</dbReference>
<dbReference type="EMBL" id="KX349229">
    <property type="protein sequence ID" value="AON98273.1"/>
    <property type="molecule type" value="Genomic_DNA"/>
</dbReference>
<dbReference type="Proteomes" id="UP000220874">
    <property type="component" value="Segment"/>
</dbReference>
<evidence type="ECO:0000313" key="11">
    <source>
        <dbReference type="EMBL" id="AON99774.1"/>
    </source>
</evidence>
<dbReference type="EMBL" id="KX349232">
    <property type="protein sequence ID" value="AON98918.1"/>
    <property type="molecule type" value="Genomic_DNA"/>
</dbReference>
<dbReference type="Proteomes" id="UP000220787">
    <property type="component" value="Segment"/>
</dbReference>
<dbReference type="EMBL" id="KX349274">
    <property type="protein sequence ID" value="AOO07906.1"/>
    <property type="molecule type" value="Genomic_DNA"/>
</dbReference>
<dbReference type="EMBL" id="KX349275">
    <property type="protein sequence ID" value="AOO08121.1"/>
    <property type="molecule type" value="Genomic_DNA"/>
</dbReference>
<dbReference type="Proteomes" id="UP000219978">
    <property type="component" value="Segment"/>
</dbReference>
<evidence type="ECO:0000313" key="51">
    <source>
        <dbReference type="EMBL" id="AOO08550.1"/>
    </source>
</evidence>
<dbReference type="Proteomes" id="UP000220431">
    <property type="component" value="Genome"/>
</dbReference>
<evidence type="ECO:0000313" key="13">
    <source>
        <dbReference type="EMBL" id="AOO00203.1"/>
    </source>
</evidence>
<dbReference type="EMBL" id="KX349241">
    <property type="protein sequence ID" value="AOO00844.1"/>
    <property type="molecule type" value="Genomic_DNA"/>
</dbReference>
<evidence type="ECO:0000313" key="53">
    <source>
        <dbReference type="EMBL" id="AOO08979.1"/>
    </source>
</evidence>
<dbReference type="EMBL" id="KX349284">
    <property type="protein sequence ID" value="AOO10052.1"/>
    <property type="molecule type" value="Genomic_DNA"/>
</dbReference>
<protein>
    <submittedName>
        <fullName evidence="29">Uncharacterized protein</fullName>
    </submittedName>
</protein>
<dbReference type="Proteomes" id="UP000220656">
    <property type="component" value="Segment"/>
</dbReference>
<dbReference type="Proteomes" id="UP000219792">
    <property type="component" value="Segment"/>
</dbReference>
<evidence type="ECO:0000313" key="44">
    <source>
        <dbReference type="EMBL" id="AOO07047.1"/>
    </source>
</evidence>
<dbReference type="Proteomes" id="UP000219987">
    <property type="component" value="Segment"/>
</dbReference>
<dbReference type="Proteomes" id="UP000219940">
    <property type="component" value="Segment"/>
</dbReference>
<dbReference type="EMBL" id="KX349263">
    <property type="protein sequence ID" value="AOO05550.1"/>
    <property type="molecule type" value="Genomic_DNA"/>
</dbReference>
<evidence type="ECO:0000313" key="45">
    <source>
        <dbReference type="EMBL" id="AOO07261.1"/>
    </source>
</evidence>
<dbReference type="EMBL" id="KX349267">
    <property type="protein sequence ID" value="AOO06405.1"/>
    <property type="molecule type" value="Genomic_DNA"/>
</dbReference>
<dbReference type="EMBL" id="KX349269">
    <property type="protein sequence ID" value="AOO06833.1"/>
    <property type="molecule type" value="Genomic_DNA"/>
</dbReference>
<evidence type="ECO:0000313" key="24">
    <source>
        <dbReference type="EMBL" id="AOO02769.1"/>
    </source>
</evidence>
<evidence type="ECO:0000313" key="41">
    <source>
        <dbReference type="EMBL" id="AOO06405.1"/>
    </source>
</evidence>
<dbReference type="Proteomes" id="UP000220999">
    <property type="component" value="Segment"/>
</dbReference>
<dbReference type="Proteomes" id="UP000219867">
    <property type="component" value="Segment"/>
</dbReference>
<evidence type="ECO:0000313" key="42">
    <source>
        <dbReference type="EMBL" id="AOO06619.1"/>
    </source>
</evidence>
<dbReference type="Proteomes" id="UP000220822">
    <property type="component" value="Genome"/>
</dbReference>
<evidence type="ECO:0000313" key="31">
    <source>
        <dbReference type="EMBL" id="AOO04267.1"/>
    </source>
</evidence>
<evidence type="ECO:0000313" key="19">
    <source>
        <dbReference type="EMBL" id="AOO01486.1"/>
    </source>
</evidence>
<dbReference type="Proteomes" id="UP000220510">
    <property type="component" value="Genome"/>
</dbReference>
<evidence type="ECO:0000313" key="8">
    <source>
        <dbReference type="EMBL" id="AON99132.1"/>
    </source>
</evidence>